<proteinExistence type="predicted"/>
<evidence type="ECO:0000256" key="1">
    <source>
        <dbReference type="SAM" id="MobiDB-lite"/>
    </source>
</evidence>
<organism evidence="2 3">
    <name type="scientific">Pleurodeles waltl</name>
    <name type="common">Iberian ribbed newt</name>
    <dbReference type="NCBI Taxonomy" id="8319"/>
    <lineage>
        <taxon>Eukaryota</taxon>
        <taxon>Metazoa</taxon>
        <taxon>Chordata</taxon>
        <taxon>Craniata</taxon>
        <taxon>Vertebrata</taxon>
        <taxon>Euteleostomi</taxon>
        <taxon>Amphibia</taxon>
        <taxon>Batrachia</taxon>
        <taxon>Caudata</taxon>
        <taxon>Salamandroidea</taxon>
        <taxon>Salamandridae</taxon>
        <taxon>Pleurodelinae</taxon>
        <taxon>Pleurodeles</taxon>
    </lineage>
</organism>
<name>A0AAV7TKN4_PLEWA</name>
<dbReference type="AlphaFoldDB" id="A0AAV7TKN4"/>
<feature type="region of interest" description="Disordered" evidence="1">
    <location>
        <begin position="1"/>
        <end position="23"/>
    </location>
</feature>
<accession>A0AAV7TKN4</accession>
<sequence>MDQLTTTMAAGGGTADGLQRDVSGSPPLTDKVVLLKVIQDSREKIKSKLDSIKTNLSLVRQDLRRVAERVTEAETWLSLTEDEMTTLQKRVSQLT</sequence>
<dbReference type="Proteomes" id="UP001066276">
    <property type="component" value="Chromosome 3_2"/>
</dbReference>
<protein>
    <submittedName>
        <fullName evidence="2">Uncharacterized protein</fullName>
    </submittedName>
</protein>
<dbReference type="EMBL" id="JANPWB010000006">
    <property type="protein sequence ID" value="KAJ1176342.1"/>
    <property type="molecule type" value="Genomic_DNA"/>
</dbReference>
<evidence type="ECO:0000313" key="3">
    <source>
        <dbReference type="Proteomes" id="UP001066276"/>
    </source>
</evidence>
<reference evidence="2" key="1">
    <citation type="journal article" date="2022" name="bioRxiv">
        <title>Sequencing and chromosome-scale assembly of the giantPleurodeles waltlgenome.</title>
        <authorList>
            <person name="Brown T."/>
            <person name="Elewa A."/>
            <person name="Iarovenko S."/>
            <person name="Subramanian E."/>
            <person name="Araus A.J."/>
            <person name="Petzold A."/>
            <person name="Susuki M."/>
            <person name="Suzuki K.-i.T."/>
            <person name="Hayashi T."/>
            <person name="Toyoda A."/>
            <person name="Oliveira C."/>
            <person name="Osipova E."/>
            <person name="Leigh N.D."/>
            <person name="Simon A."/>
            <person name="Yun M.H."/>
        </authorList>
    </citation>
    <scope>NUCLEOTIDE SEQUENCE</scope>
    <source>
        <strain evidence="2">20211129_DDA</strain>
        <tissue evidence="2">Liver</tissue>
    </source>
</reference>
<keyword evidence="3" id="KW-1185">Reference proteome</keyword>
<gene>
    <name evidence="2" type="ORF">NDU88_001624</name>
</gene>
<evidence type="ECO:0000313" key="2">
    <source>
        <dbReference type="EMBL" id="KAJ1176342.1"/>
    </source>
</evidence>
<comment type="caution">
    <text evidence="2">The sequence shown here is derived from an EMBL/GenBank/DDBJ whole genome shotgun (WGS) entry which is preliminary data.</text>
</comment>